<dbReference type="SUPFAM" id="SSF52540">
    <property type="entry name" value="P-loop containing nucleoside triphosphate hydrolases"/>
    <property type="match status" value="1"/>
</dbReference>
<reference evidence="1" key="1">
    <citation type="submission" date="2022-02" db="EMBL/GenBank/DDBJ databases">
        <authorList>
            <person name="Lee M."/>
            <person name="Kim S.-J."/>
            <person name="Jung M.-Y."/>
        </authorList>
    </citation>
    <scope>NUCLEOTIDE SEQUENCE</scope>
    <source>
        <strain evidence="1">JHP9</strain>
    </source>
</reference>
<dbReference type="Pfam" id="PF13671">
    <property type="entry name" value="AAA_33"/>
    <property type="match status" value="1"/>
</dbReference>
<dbReference type="Proteomes" id="UP001203761">
    <property type="component" value="Unassembled WGS sequence"/>
</dbReference>
<proteinExistence type="predicted"/>
<name>A0ABT0QZP7_9MICO</name>
<evidence type="ECO:0000313" key="1">
    <source>
        <dbReference type="EMBL" id="MCL6422524.1"/>
    </source>
</evidence>
<keyword evidence="2" id="KW-1185">Reference proteome</keyword>
<comment type="caution">
    <text evidence="1">The sequence shown here is derived from an EMBL/GenBank/DDBJ whole genome shotgun (WGS) entry which is preliminary data.</text>
</comment>
<keyword evidence="1" id="KW-0067">ATP-binding</keyword>
<evidence type="ECO:0000313" key="2">
    <source>
        <dbReference type="Proteomes" id="UP001203761"/>
    </source>
</evidence>
<dbReference type="RefSeq" id="WP_249736620.1">
    <property type="nucleotide sequence ID" value="NZ_JAKNCJ010000001.1"/>
</dbReference>
<organism evidence="1 2">
    <name type="scientific">Brachybacterium equifaecis</name>
    <dbReference type="NCBI Taxonomy" id="2910770"/>
    <lineage>
        <taxon>Bacteria</taxon>
        <taxon>Bacillati</taxon>
        <taxon>Actinomycetota</taxon>
        <taxon>Actinomycetes</taxon>
        <taxon>Micrococcales</taxon>
        <taxon>Dermabacteraceae</taxon>
        <taxon>Brachybacterium</taxon>
    </lineage>
</organism>
<dbReference type="Gene3D" id="3.40.50.300">
    <property type="entry name" value="P-loop containing nucleotide triphosphate hydrolases"/>
    <property type="match status" value="1"/>
</dbReference>
<keyword evidence="1" id="KW-0547">Nucleotide-binding</keyword>
<gene>
    <name evidence="1" type="ORF">Bequi_03845</name>
</gene>
<dbReference type="EMBL" id="JAKNCJ010000001">
    <property type="protein sequence ID" value="MCL6422524.1"/>
    <property type="molecule type" value="Genomic_DNA"/>
</dbReference>
<accession>A0ABT0QZP7</accession>
<sequence length="186" mass="20834">MSAHPARPTLYLTVGLPGAGKTTAALEIAAREGILRLTPDEWMAPLFHHHDPDGRRSILEGRMIDVARQVLLSGSGAILDFGCWSPEGRWAIRAIAEACGARFQMIVADIDEGERRRRAHLRWLAAPETTFQISEAEHDSYRDAIRLPTLEERRARELPPAPSGFRDWGEWAARHWPTLPSIRTSA</sequence>
<dbReference type="InterPro" id="IPR027417">
    <property type="entry name" value="P-loop_NTPase"/>
</dbReference>
<dbReference type="GO" id="GO:0005524">
    <property type="term" value="F:ATP binding"/>
    <property type="evidence" value="ECO:0007669"/>
    <property type="project" value="UniProtKB-KW"/>
</dbReference>
<protein>
    <submittedName>
        <fullName evidence="1">ATP-binding protein</fullName>
    </submittedName>
</protein>